<dbReference type="SUPFAM" id="SSF51182">
    <property type="entry name" value="RmlC-like cupins"/>
    <property type="match status" value="1"/>
</dbReference>
<sequence length="253" mass="28234">MMILQSQRLWHEKKHLTPWHQHASGQIYLLTHGMMALETRERQWAMTAGSIGWLPPNCAHQALACGNVVGWSLYLPESYCATLPAQPHLSPASALIQALMERIAPFAGQELDPAQQRLLRVLLDEISVEESVPLQLPLPQDARLLKIARALLNEPASARTQSDWAAWAGVSVRTLSRRFISETGVTFARWRQQARVIRSLEPLSRGESVGRIAGEYGYDNVSAYIAAFRQRFGTTPGLYFSQPQPVTAPDASR</sequence>
<evidence type="ECO:0000256" key="2">
    <source>
        <dbReference type="ARBA" id="ARBA00023015"/>
    </source>
</evidence>
<keyword evidence="2" id="KW-0805">Transcription regulation</keyword>
<reference evidence="6 7" key="1">
    <citation type="submission" date="2018-11" db="EMBL/GenBank/DDBJ databases">
        <title>The first complete genome of Serratia liquefaciens isolated from metalophyte plant revel distinctness adaptive mechanisms in an extreme habitat.</title>
        <authorList>
            <person name="Caneschi W.L."/>
            <person name="Sanchez A.B."/>
            <person name="Felestrino E.B."/>
            <person name="Assis R.A.B."/>
            <person name="Lemes C.G.C."/>
            <person name="Cordeiro I.F."/>
            <person name="Fonseca N.P."/>
            <person name="Villa M."/>
            <person name="Vieira I.T."/>
            <person name="Moraes L.A."/>
            <person name="Kamino L.H.Y."/>
            <person name="do Carmo F."/>
            <person name="Garcia C.M."/>
            <person name="Almeida N.F."/>
            <person name="Silva R.S."/>
            <person name="Ferro J.A."/>
            <person name="Ferro M.I.T."/>
            <person name="Varani A.M."/>
            <person name="Ferreira R.M."/>
            <person name="dos Santos V.L."/>
            <person name="Silva U.C."/>
            <person name="Setubal J.C."/>
            <person name="Moreira L.M."/>
        </authorList>
    </citation>
    <scope>NUCLEOTIDE SEQUENCE [LARGE SCALE GENOMIC DNA]</scope>
    <source>
        <strain evidence="6 7">FG3</strain>
    </source>
</reference>
<dbReference type="Pfam" id="PF12833">
    <property type="entry name" value="HTH_18"/>
    <property type="match status" value="1"/>
</dbReference>
<dbReference type="PROSITE" id="PS01124">
    <property type="entry name" value="HTH_ARAC_FAMILY_2"/>
    <property type="match status" value="1"/>
</dbReference>
<dbReference type="InterPro" id="IPR018060">
    <property type="entry name" value="HTH_AraC"/>
</dbReference>
<evidence type="ECO:0000256" key="4">
    <source>
        <dbReference type="ARBA" id="ARBA00023163"/>
    </source>
</evidence>
<dbReference type="FunFam" id="1.10.10.60:FF:000132">
    <property type="entry name" value="AraC family transcriptional regulator"/>
    <property type="match status" value="1"/>
</dbReference>
<dbReference type="Gene3D" id="1.10.10.60">
    <property type="entry name" value="Homeodomain-like"/>
    <property type="match status" value="2"/>
</dbReference>
<dbReference type="Gene3D" id="2.60.120.10">
    <property type="entry name" value="Jelly Rolls"/>
    <property type="match status" value="1"/>
</dbReference>
<keyword evidence="3" id="KW-0238">DNA-binding</keyword>
<dbReference type="InterPro" id="IPR003313">
    <property type="entry name" value="AraC-bd"/>
</dbReference>
<organism evidence="6 7">
    <name type="scientific">Serratia liquefaciens</name>
    <dbReference type="NCBI Taxonomy" id="614"/>
    <lineage>
        <taxon>Bacteria</taxon>
        <taxon>Pseudomonadati</taxon>
        <taxon>Pseudomonadota</taxon>
        <taxon>Gammaproteobacteria</taxon>
        <taxon>Enterobacterales</taxon>
        <taxon>Yersiniaceae</taxon>
        <taxon>Serratia</taxon>
    </lineage>
</organism>
<dbReference type="CDD" id="cd06124">
    <property type="entry name" value="cupin_NimR-like_N"/>
    <property type="match status" value="1"/>
</dbReference>
<keyword evidence="4" id="KW-0804">Transcription</keyword>
<dbReference type="PANTHER" id="PTHR11019:SF159">
    <property type="entry name" value="TRANSCRIPTIONAL REGULATOR-RELATED"/>
    <property type="match status" value="1"/>
</dbReference>
<proteinExistence type="predicted"/>
<name>A0A515CZK6_SERLI</name>
<dbReference type="EMBL" id="CP033893">
    <property type="protein sequence ID" value="QDL33595.1"/>
    <property type="molecule type" value="Genomic_DNA"/>
</dbReference>
<evidence type="ECO:0000313" key="6">
    <source>
        <dbReference type="EMBL" id="QDL33595.1"/>
    </source>
</evidence>
<gene>
    <name evidence="6" type="ORF">EGO53_18095</name>
</gene>
<dbReference type="PANTHER" id="PTHR11019">
    <property type="entry name" value="HTH-TYPE TRANSCRIPTIONAL REGULATOR NIMR"/>
    <property type="match status" value="1"/>
</dbReference>
<dbReference type="InterPro" id="IPR011051">
    <property type="entry name" value="RmlC_Cupin_sf"/>
</dbReference>
<dbReference type="Proteomes" id="UP000317572">
    <property type="component" value="Chromosome"/>
</dbReference>
<evidence type="ECO:0000256" key="3">
    <source>
        <dbReference type="ARBA" id="ARBA00023125"/>
    </source>
</evidence>
<evidence type="ECO:0000256" key="1">
    <source>
        <dbReference type="ARBA" id="ARBA00022491"/>
    </source>
</evidence>
<dbReference type="InterPro" id="IPR009057">
    <property type="entry name" value="Homeodomain-like_sf"/>
</dbReference>
<dbReference type="STRING" id="614.XJ20_18890"/>
<dbReference type="Pfam" id="PF02311">
    <property type="entry name" value="AraC_binding"/>
    <property type="match status" value="1"/>
</dbReference>
<accession>A0A515CZK6</accession>
<dbReference type="AlphaFoldDB" id="A0A515CZK6"/>
<keyword evidence="1" id="KW-0678">Repressor</keyword>
<dbReference type="SUPFAM" id="SSF46689">
    <property type="entry name" value="Homeodomain-like"/>
    <property type="match status" value="1"/>
</dbReference>
<evidence type="ECO:0000259" key="5">
    <source>
        <dbReference type="PROSITE" id="PS01124"/>
    </source>
</evidence>
<feature type="domain" description="HTH araC/xylS-type" evidence="5">
    <location>
        <begin position="142"/>
        <end position="242"/>
    </location>
</feature>
<protein>
    <submittedName>
        <fullName evidence="6">AraC family transcriptional regulator</fullName>
    </submittedName>
</protein>
<dbReference type="GO" id="GO:0043565">
    <property type="term" value="F:sequence-specific DNA binding"/>
    <property type="evidence" value="ECO:0007669"/>
    <property type="project" value="InterPro"/>
</dbReference>
<dbReference type="GO" id="GO:0003700">
    <property type="term" value="F:DNA-binding transcription factor activity"/>
    <property type="evidence" value="ECO:0007669"/>
    <property type="project" value="InterPro"/>
</dbReference>
<evidence type="ECO:0000313" key="7">
    <source>
        <dbReference type="Proteomes" id="UP000317572"/>
    </source>
</evidence>
<dbReference type="InterPro" id="IPR014710">
    <property type="entry name" value="RmlC-like_jellyroll"/>
</dbReference>
<dbReference type="SMART" id="SM00342">
    <property type="entry name" value="HTH_ARAC"/>
    <property type="match status" value="1"/>
</dbReference>